<dbReference type="PANTHER" id="PTHR37817">
    <property type="entry name" value="N-ACETYLTRANSFERASE EIS"/>
    <property type="match status" value="1"/>
</dbReference>
<dbReference type="Pfam" id="PF13527">
    <property type="entry name" value="Acetyltransf_9"/>
    <property type="match status" value="1"/>
</dbReference>
<dbReference type="GO" id="GO:0034069">
    <property type="term" value="F:aminoglycoside N-acetyltransferase activity"/>
    <property type="evidence" value="ECO:0007669"/>
    <property type="project" value="TreeGrafter"/>
</dbReference>
<dbReference type="SUPFAM" id="SSF55729">
    <property type="entry name" value="Acyl-CoA N-acyltransferases (Nat)"/>
    <property type="match status" value="1"/>
</dbReference>
<dbReference type="SUPFAM" id="SSF55718">
    <property type="entry name" value="SCP-like"/>
    <property type="match status" value="1"/>
</dbReference>
<dbReference type="Gene3D" id="3.30.1050.10">
    <property type="entry name" value="SCP2 sterol-binding domain"/>
    <property type="match status" value="1"/>
</dbReference>
<dbReference type="InterPro" id="IPR051554">
    <property type="entry name" value="Acetyltransferase_Eis"/>
</dbReference>
<dbReference type="RefSeq" id="WP_168906301.1">
    <property type="nucleotide sequence ID" value="NZ_CP051428.1"/>
</dbReference>
<feature type="domain" description="N-acetyltransferase" evidence="1">
    <location>
        <begin position="1"/>
        <end position="147"/>
    </location>
</feature>
<dbReference type="PROSITE" id="PS51186">
    <property type="entry name" value="GNAT"/>
    <property type="match status" value="1"/>
</dbReference>
<proteinExistence type="predicted"/>
<dbReference type="AlphaFoldDB" id="A0A6H2GT72"/>
<gene>
    <name evidence="2" type="ORF">HGI30_02830</name>
</gene>
<evidence type="ECO:0000259" key="1">
    <source>
        <dbReference type="PROSITE" id="PS51186"/>
    </source>
</evidence>
<evidence type="ECO:0000313" key="2">
    <source>
        <dbReference type="EMBL" id="QJC50624.1"/>
    </source>
</evidence>
<protein>
    <submittedName>
        <fullName evidence="2">GNAT family N-acetyltransferase</fullName>
    </submittedName>
</protein>
<dbReference type="InterPro" id="IPR041380">
    <property type="entry name" value="Acetyltransf_17"/>
</dbReference>
<name>A0A6H2GT72_9BACL</name>
<dbReference type="PANTHER" id="PTHR37817:SF1">
    <property type="entry name" value="N-ACETYLTRANSFERASE EIS"/>
    <property type="match status" value="1"/>
</dbReference>
<dbReference type="GO" id="GO:0030649">
    <property type="term" value="P:aminoglycoside antibiotic catabolic process"/>
    <property type="evidence" value="ECO:0007669"/>
    <property type="project" value="TreeGrafter"/>
</dbReference>
<reference evidence="2 3" key="1">
    <citation type="submission" date="2020-04" db="EMBL/GenBank/DDBJ databases">
        <title>Novel Paenibacillus strain UniB2 isolated from commercial digestive syrup.</title>
        <authorList>
            <person name="Thorat V."/>
            <person name="Kirdat K."/>
            <person name="Tiwarekar B."/>
            <person name="Yadav A."/>
        </authorList>
    </citation>
    <scope>NUCLEOTIDE SEQUENCE [LARGE SCALE GENOMIC DNA]</scope>
    <source>
        <strain evidence="2 3">UniB2</strain>
    </source>
</reference>
<dbReference type="EMBL" id="CP051428">
    <property type="protein sequence ID" value="QJC50624.1"/>
    <property type="molecule type" value="Genomic_DNA"/>
</dbReference>
<dbReference type="InterPro" id="IPR000182">
    <property type="entry name" value="GNAT_dom"/>
</dbReference>
<dbReference type="Pfam" id="PF17668">
    <property type="entry name" value="Acetyltransf_17"/>
    <property type="match status" value="1"/>
</dbReference>
<dbReference type="Gene3D" id="3.40.630.30">
    <property type="match status" value="2"/>
</dbReference>
<evidence type="ECO:0000313" key="3">
    <source>
        <dbReference type="Proteomes" id="UP000502136"/>
    </source>
</evidence>
<dbReference type="Pfam" id="PF13530">
    <property type="entry name" value="SCP2_2"/>
    <property type="match status" value="1"/>
</dbReference>
<dbReference type="InterPro" id="IPR036527">
    <property type="entry name" value="SCP2_sterol-bd_dom_sf"/>
</dbReference>
<dbReference type="KEGG" id="palr:HGI30_02830"/>
<sequence>MEIRKLRPEEMDEHLKLSQYAFQYEMSPEELERAHRTRKPEQLWVAVEEGRIRSQTLVLPLTAYVQGRKFPMGGVAGVASWPEERRKGHISQLLRRSLEEMKERGQTLSMLAPFSIGFYRRFGWELCADRIRFTIPKDKLPPRKLVPGSVERVDPVRPDVRQTLQELYVTYAAGFQIALSREADWWDDSVLRRKPGHAAIYRSEGGAAEGYALYEVKERKLTVHELVYVSEKAREGLWTFFAQHDSMIDQVQFESYKGDPLPFLLPDPRVEQSVHPYFMARIVDAEAFLDAYPFLPGPARTWTLNVEDEHAPWNDGSWELTIDEQGKGSLRKLSGQLADSGATPAESAAVHAGSAAVHDGSAAATALRGGIGSWTALFTGYAGPRELSAAGGLTGPSAELNALAERIEPRLPNLMDFF</sequence>
<accession>A0A6H2GT72</accession>
<keyword evidence="2" id="KW-0808">Transferase</keyword>
<dbReference type="InterPro" id="IPR016181">
    <property type="entry name" value="Acyl_CoA_acyltransferase"/>
</dbReference>
<keyword evidence="3" id="KW-1185">Reference proteome</keyword>
<dbReference type="InterPro" id="IPR025559">
    <property type="entry name" value="Eis_dom"/>
</dbReference>
<dbReference type="Proteomes" id="UP000502136">
    <property type="component" value="Chromosome"/>
</dbReference>
<organism evidence="2 3">
    <name type="scientific">Paenibacillus albicereus</name>
    <dbReference type="NCBI Taxonomy" id="2726185"/>
    <lineage>
        <taxon>Bacteria</taxon>
        <taxon>Bacillati</taxon>
        <taxon>Bacillota</taxon>
        <taxon>Bacilli</taxon>
        <taxon>Bacillales</taxon>
        <taxon>Paenibacillaceae</taxon>
        <taxon>Paenibacillus</taxon>
    </lineage>
</organism>